<dbReference type="Proteomes" id="UP000799423">
    <property type="component" value="Unassembled WGS sequence"/>
</dbReference>
<dbReference type="InterPro" id="IPR036047">
    <property type="entry name" value="F-box-like_dom_sf"/>
</dbReference>
<organism evidence="3 4">
    <name type="scientific">Plenodomus tracheiphilus IPT5</name>
    <dbReference type="NCBI Taxonomy" id="1408161"/>
    <lineage>
        <taxon>Eukaryota</taxon>
        <taxon>Fungi</taxon>
        <taxon>Dikarya</taxon>
        <taxon>Ascomycota</taxon>
        <taxon>Pezizomycotina</taxon>
        <taxon>Dothideomycetes</taxon>
        <taxon>Pleosporomycetidae</taxon>
        <taxon>Pleosporales</taxon>
        <taxon>Pleosporineae</taxon>
        <taxon>Leptosphaeriaceae</taxon>
        <taxon>Plenodomus</taxon>
    </lineage>
</organism>
<sequence>MERFRRGTLERGRHGNGAVAQGDKAIAKKRPSLSFSKAAEHFQSRLLASLGVVRRNGTSGEENEGKTSSPFLEALFRLPDELHMLILRELCVADLLALRRTSRVLNVLITGNAPALVRHCVRHRMGSLHLQLYPAPKLHAADFPFLLTMRRRHIASIRLTRQLADHLAGDPMQQSCPRQRQRWTSVYERMLPLVFGVGYFLDEHRRVLLERDLGRIRPRSHIGYDICTTGAIITEERNIMKKLDQPLRLQYYYMYCFVLQVLQRMLRPSNPPGKVGRVLRGWSSQAACTEDIAFLVVLGGIGQIAKLLAYPSYSERRRYLHAYITHMSPHSSKCWRRHWRNIGVLSPALLDDIPCARVGITQLDQIWAPLMAQMMGPGMREFTEQERIGFEELKVSKKYINAVVGYNILQGRTADGSDFDDEPEDEPVQ</sequence>
<dbReference type="EMBL" id="MU006339">
    <property type="protein sequence ID" value="KAF2846029.1"/>
    <property type="molecule type" value="Genomic_DNA"/>
</dbReference>
<dbReference type="PROSITE" id="PS50181">
    <property type="entry name" value="FBOX"/>
    <property type="match status" value="1"/>
</dbReference>
<keyword evidence="4" id="KW-1185">Reference proteome</keyword>
<protein>
    <recommendedName>
        <fullName evidence="2">F-box domain-containing protein</fullName>
    </recommendedName>
</protein>
<accession>A0A6A7AV06</accession>
<proteinExistence type="predicted"/>
<dbReference type="SUPFAM" id="SSF81383">
    <property type="entry name" value="F-box domain"/>
    <property type="match status" value="1"/>
</dbReference>
<evidence type="ECO:0000259" key="2">
    <source>
        <dbReference type="PROSITE" id="PS50181"/>
    </source>
</evidence>
<dbReference type="AlphaFoldDB" id="A0A6A7AV06"/>
<gene>
    <name evidence="3" type="ORF">T440DRAFT_433495</name>
</gene>
<evidence type="ECO:0000313" key="3">
    <source>
        <dbReference type="EMBL" id="KAF2846029.1"/>
    </source>
</evidence>
<name>A0A6A7AV06_9PLEO</name>
<evidence type="ECO:0000313" key="4">
    <source>
        <dbReference type="Proteomes" id="UP000799423"/>
    </source>
</evidence>
<feature type="compositionally biased region" description="Basic and acidic residues" evidence="1">
    <location>
        <begin position="1"/>
        <end position="13"/>
    </location>
</feature>
<evidence type="ECO:0000256" key="1">
    <source>
        <dbReference type="SAM" id="MobiDB-lite"/>
    </source>
</evidence>
<dbReference type="Pfam" id="PF00646">
    <property type="entry name" value="F-box"/>
    <property type="match status" value="1"/>
</dbReference>
<dbReference type="OrthoDB" id="5396937at2759"/>
<feature type="domain" description="F-box" evidence="2">
    <location>
        <begin position="72"/>
        <end position="109"/>
    </location>
</feature>
<reference evidence="3" key="1">
    <citation type="submission" date="2020-01" db="EMBL/GenBank/DDBJ databases">
        <authorList>
            <consortium name="DOE Joint Genome Institute"/>
            <person name="Haridas S."/>
            <person name="Albert R."/>
            <person name="Binder M."/>
            <person name="Bloem J."/>
            <person name="Labutti K."/>
            <person name="Salamov A."/>
            <person name="Andreopoulos B."/>
            <person name="Baker S.E."/>
            <person name="Barry K."/>
            <person name="Bills G."/>
            <person name="Bluhm B.H."/>
            <person name="Cannon C."/>
            <person name="Castanera R."/>
            <person name="Culley D.E."/>
            <person name="Daum C."/>
            <person name="Ezra D."/>
            <person name="Gonzalez J.B."/>
            <person name="Henrissat B."/>
            <person name="Kuo A."/>
            <person name="Liang C."/>
            <person name="Lipzen A."/>
            <person name="Lutzoni F."/>
            <person name="Magnuson J."/>
            <person name="Mondo S."/>
            <person name="Nolan M."/>
            <person name="Ohm R."/>
            <person name="Pangilinan J."/>
            <person name="Park H.-J."/>
            <person name="Ramirez L."/>
            <person name="Alfaro M."/>
            <person name="Sun H."/>
            <person name="Tritt A."/>
            <person name="Yoshinaga Y."/>
            <person name="Zwiers L.-H."/>
            <person name="Turgeon B.G."/>
            <person name="Goodwin S.B."/>
            <person name="Spatafora J.W."/>
            <person name="Crous P.W."/>
            <person name="Grigoriev I.V."/>
        </authorList>
    </citation>
    <scope>NUCLEOTIDE SEQUENCE</scope>
    <source>
        <strain evidence="3">IPT5</strain>
    </source>
</reference>
<dbReference type="InterPro" id="IPR001810">
    <property type="entry name" value="F-box_dom"/>
</dbReference>
<feature type="region of interest" description="Disordered" evidence="1">
    <location>
        <begin position="1"/>
        <end position="23"/>
    </location>
</feature>